<dbReference type="InterPro" id="IPR046470">
    <property type="entry name" value="SAM_HAT_C"/>
</dbReference>
<dbReference type="GO" id="GO:0016787">
    <property type="term" value="F:hydrolase activity"/>
    <property type="evidence" value="ECO:0007669"/>
    <property type="project" value="UniProtKB-KW"/>
</dbReference>
<dbReference type="SUPFAM" id="SSF101852">
    <property type="entry name" value="Bacterial fluorinating enzyme, C-terminal domain"/>
    <property type="match status" value="1"/>
</dbReference>
<accession>A0A4R3MPP4</accession>
<comment type="similarity">
    <text evidence="2">Belongs to the SAM hydrolase / SAM-dependent halogenase family.</text>
</comment>
<dbReference type="PANTHER" id="PTHR35092:SF1">
    <property type="entry name" value="CHLORINASE MJ1651"/>
    <property type="match status" value="1"/>
</dbReference>
<feature type="domain" description="S-adenosyl-l-methionine hydroxide adenosyltransferase N-terminal" evidence="3">
    <location>
        <begin position="6"/>
        <end position="145"/>
    </location>
</feature>
<comment type="caution">
    <text evidence="5">The sequence shown here is derived from an EMBL/GenBank/DDBJ whole genome shotgun (WGS) entry which is preliminary data.</text>
</comment>
<feature type="domain" description="S-adenosyl-l-methionine hydroxide adenosyltransferase C-terminal" evidence="4">
    <location>
        <begin position="161"/>
        <end position="243"/>
    </location>
</feature>
<keyword evidence="5" id="KW-0378">Hydrolase</keyword>
<sequence>MMKRKVVLITDCTDVALLEMRGAIFSNASNDNFEIEPIVNVENFSIQHAAFLTRLIAEIYPPGTIIAVIVNPSQRRPERIIGRTKYKNLIFEGPNTGAFGWLIEDFGVEEVYEIYDPGFVPFGGKYVHSPAIGKAASGTPINELGSVFNKQSILPSPIQEGTIVHIDNFGNAKLKMNFKDENGALYKVLIDDKMYKFLYWTRMMERNDGEYIIYPGSSFDLIELGIVRGNLAKELNLKVGDIVKVERVLENV</sequence>
<dbReference type="SUPFAM" id="SSF102522">
    <property type="entry name" value="Bacterial fluorinating enzyme, N-terminal domain"/>
    <property type="match status" value="1"/>
</dbReference>
<dbReference type="InterPro" id="IPR002747">
    <property type="entry name" value="SAM_OH_AdoTrfase"/>
</dbReference>
<evidence type="ECO:0000256" key="1">
    <source>
        <dbReference type="ARBA" id="ARBA00022691"/>
    </source>
</evidence>
<dbReference type="InterPro" id="IPR046469">
    <property type="entry name" value="SAM_HAT_N"/>
</dbReference>
<keyword evidence="1" id="KW-0949">S-adenosyl-L-methionine</keyword>
<evidence type="ECO:0000313" key="6">
    <source>
        <dbReference type="Proteomes" id="UP000294650"/>
    </source>
</evidence>
<dbReference type="AlphaFoldDB" id="A0A4R3MPP4"/>
<dbReference type="Gene3D" id="3.40.50.10790">
    <property type="entry name" value="S-adenosyl-l-methionine hydroxide adenosyltransferase, N-terminal"/>
    <property type="match status" value="1"/>
</dbReference>
<dbReference type="EMBL" id="SMAN01000031">
    <property type="protein sequence ID" value="TCT17493.1"/>
    <property type="molecule type" value="Genomic_DNA"/>
</dbReference>
<dbReference type="OrthoDB" id="4204852at2"/>
<dbReference type="Gene3D" id="2.40.30.90">
    <property type="entry name" value="Bacterial fluorinating enzyme like"/>
    <property type="match status" value="1"/>
</dbReference>
<proteinExistence type="inferred from homology"/>
<dbReference type="InterPro" id="IPR023228">
    <property type="entry name" value="SAM_OH_AdoTrfase_N_sf"/>
</dbReference>
<organism evidence="5 6">
    <name type="scientific">Melghiribacillus thermohalophilus</name>
    <dbReference type="NCBI Taxonomy" id="1324956"/>
    <lineage>
        <taxon>Bacteria</taxon>
        <taxon>Bacillati</taxon>
        <taxon>Bacillota</taxon>
        <taxon>Bacilli</taxon>
        <taxon>Bacillales</taxon>
        <taxon>Bacillaceae</taxon>
        <taxon>Melghiribacillus</taxon>
    </lineage>
</organism>
<reference evidence="5 6" key="1">
    <citation type="submission" date="2019-03" db="EMBL/GenBank/DDBJ databases">
        <title>Genomic Encyclopedia of Type Strains, Phase IV (KMG-IV): sequencing the most valuable type-strain genomes for metagenomic binning, comparative biology and taxonomic classification.</title>
        <authorList>
            <person name="Goeker M."/>
        </authorList>
    </citation>
    <scope>NUCLEOTIDE SEQUENCE [LARGE SCALE GENOMIC DNA]</scope>
    <source>
        <strain evidence="5 6">DSM 25894</strain>
    </source>
</reference>
<keyword evidence="6" id="KW-1185">Reference proteome</keyword>
<dbReference type="Pfam" id="PF01887">
    <property type="entry name" value="SAM_HAT_N"/>
    <property type="match status" value="1"/>
</dbReference>
<evidence type="ECO:0000313" key="5">
    <source>
        <dbReference type="EMBL" id="TCT17493.1"/>
    </source>
</evidence>
<evidence type="ECO:0000259" key="4">
    <source>
        <dbReference type="Pfam" id="PF20257"/>
    </source>
</evidence>
<dbReference type="Pfam" id="PF20257">
    <property type="entry name" value="SAM_HAT_C"/>
    <property type="match status" value="1"/>
</dbReference>
<evidence type="ECO:0000256" key="2">
    <source>
        <dbReference type="ARBA" id="ARBA00024035"/>
    </source>
</evidence>
<evidence type="ECO:0000259" key="3">
    <source>
        <dbReference type="Pfam" id="PF01887"/>
    </source>
</evidence>
<protein>
    <submittedName>
        <fullName evidence="5">S-adenosylmethionine hydrolase</fullName>
    </submittedName>
</protein>
<dbReference type="PANTHER" id="PTHR35092">
    <property type="entry name" value="CHLORINASE MJ1651"/>
    <property type="match status" value="1"/>
</dbReference>
<dbReference type="Proteomes" id="UP000294650">
    <property type="component" value="Unassembled WGS sequence"/>
</dbReference>
<dbReference type="InterPro" id="IPR023227">
    <property type="entry name" value="SAM_OH_AdoTrfase_C_sf"/>
</dbReference>
<gene>
    <name evidence="5" type="ORF">EDD68_13112</name>
</gene>
<name>A0A4R3MPP4_9BACI</name>